<dbReference type="InterPro" id="IPR000697">
    <property type="entry name" value="WH1/EVH1_dom"/>
</dbReference>
<dbReference type="GO" id="GO:0005829">
    <property type="term" value="C:cytosol"/>
    <property type="evidence" value="ECO:0007669"/>
    <property type="project" value="UniProtKB-ARBA"/>
</dbReference>
<dbReference type="InterPro" id="IPR014885">
    <property type="entry name" value="VASP_tetra"/>
</dbReference>
<accession>A0A6P6Y0H0</accession>
<evidence type="ECO:0000256" key="4">
    <source>
        <dbReference type="ARBA" id="ARBA00022490"/>
    </source>
</evidence>
<dbReference type="Pfam" id="PF00568">
    <property type="entry name" value="WH1"/>
    <property type="match status" value="1"/>
</dbReference>
<feature type="compositionally biased region" description="Low complexity" evidence="10">
    <location>
        <begin position="267"/>
        <end position="279"/>
    </location>
</feature>
<protein>
    <submittedName>
        <fullName evidence="13">Protein enabled-like</fullName>
    </submittedName>
</protein>
<dbReference type="Gene3D" id="2.30.29.30">
    <property type="entry name" value="Pleckstrin-homology domain (PH domain)/Phosphotyrosine-binding domain (PTB)"/>
    <property type="match status" value="1"/>
</dbReference>
<feature type="compositionally biased region" description="Low complexity" evidence="10">
    <location>
        <begin position="146"/>
        <end position="185"/>
    </location>
</feature>
<comment type="subcellular location">
    <subcellularLocation>
        <location evidence="2">Cell projection</location>
        <location evidence="2">Lamellipodium</location>
    </subcellularLocation>
    <subcellularLocation>
        <location evidence="1">Cytoplasm</location>
        <location evidence="1">Cytoskeleton</location>
    </subcellularLocation>
</comment>
<dbReference type="FunCoup" id="A0A6P6Y0H0">
    <property type="interactions" value="149"/>
</dbReference>
<dbReference type="Gene3D" id="1.20.5.1160">
    <property type="entry name" value="Vasodilator-stimulated phosphoprotein"/>
    <property type="match status" value="1"/>
</dbReference>
<comment type="similarity">
    <text evidence="3">Belongs to the Ena/VASP family.</text>
</comment>
<evidence type="ECO:0000256" key="2">
    <source>
        <dbReference type="ARBA" id="ARBA00004510"/>
    </source>
</evidence>
<dbReference type="GO" id="GO:0030054">
    <property type="term" value="C:cell junction"/>
    <property type="evidence" value="ECO:0007669"/>
    <property type="project" value="UniProtKB-ARBA"/>
</dbReference>
<dbReference type="PANTHER" id="PTHR11202:SF22">
    <property type="entry name" value="PROTEIN ENABLED"/>
    <property type="match status" value="1"/>
</dbReference>
<keyword evidence="7" id="KW-0009">Actin-binding</keyword>
<reference evidence="13" key="1">
    <citation type="submission" date="2025-08" db="UniProtKB">
        <authorList>
            <consortium name="RefSeq"/>
        </authorList>
    </citation>
    <scope>IDENTIFICATION</scope>
    <source>
        <strain evidence="13">Airmid</strain>
    </source>
</reference>
<dbReference type="InterPro" id="IPR038023">
    <property type="entry name" value="VASP_sf"/>
</dbReference>
<dbReference type="OrthoDB" id="31170at2759"/>
<gene>
    <name evidence="13" type="primary">LOC113792102</name>
</gene>
<evidence type="ECO:0000256" key="10">
    <source>
        <dbReference type="SAM" id="MobiDB-lite"/>
    </source>
</evidence>
<dbReference type="Pfam" id="PF08776">
    <property type="entry name" value="VASP_tetra"/>
    <property type="match status" value="1"/>
</dbReference>
<evidence type="ECO:0000259" key="11">
    <source>
        <dbReference type="PROSITE" id="PS50229"/>
    </source>
</evidence>
<name>A0A6P6Y0H0_DERPT</name>
<feature type="compositionally biased region" description="Polar residues" evidence="10">
    <location>
        <begin position="487"/>
        <end position="502"/>
    </location>
</feature>
<feature type="domain" description="WH1" evidence="11">
    <location>
        <begin position="1"/>
        <end position="113"/>
    </location>
</feature>
<evidence type="ECO:0000256" key="8">
    <source>
        <dbReference type="ARBA" id="ARBA00023212"/>
    </source>
</evidence>
<evidence type="ECO:0000256" key="5">
    <source>
        <dbReference type="ARBA" id="ARBA00022553"/>
    </source>
</evidence>
<dbReference type="Proteomes" id="UP000515146">
    <property type="component" value="Unplaced"/>
</dbReference>
<feature type="compositionally biased region" description="Pro residues" evidence="10">
    <location>
        <begin position="331"/>
        <end position="341"/>
    </location>
</feature>
<dbReference type="SUPFAM" id="SSF118370">
    <property type="entry name" value="Vasodilator-stimulated phosphoprotein, VASP, tetramerisation domain"/>
    <property type="match status" value="1"/>
</dbReference>
<dbReference type="KEGG" id="dpte:113792102"/>
<dbReference type="OMA" id="RPLQRTW"/>
<evidence type="ECO:0000256" key="7">
    <source>
        <dbReference type="ARBA" id="ARBA00023203"/>
    </source>
</evidence>
<dbReference type="InterPro" id="IPR011993">
    <property type="entry name" value="PH-like_dom_sf"/>
</dbReference>
<dbReference type="InParanoid" id="A0A6P6Y0H0"/>
<dbReference type="PANTHER" id="PTHR11202">
    <property type="entry name" value="SPROUTY-RELATED, EVH1 DOMAIN-CONTAINING PROTEIN FAMILY MEMBER"/>
    <property type="match status" value="1"/>
</dbReference>
<keyword evidence="9" id="KW-0966">Cell projection</keyword>
<dbReference type="GO" id="GO:0003779">
    <property type="term" value="F:actin binding"/>
    <property type="evidence" value="ECO:0007669"/>
    <property type="project" value="UniProtKB-KW"/>
</dbReference>
<evidence type="ECO:0000256" key="1">
    <source>
        <dbReference type="ARBA" id="ARBA00004245"/>
    </source>
</evidence>
<feature type="compositionally biased region" description="Pro residues" evidence="10">
    <location>
        <begin position="280"/>
        <end position="290"/>
    </location>
</feature>
<dbReference type="AlphaFoldDB" id="A0A6P6Y0H0"/>
<dbReference type="PROSITE" id="PS50229">
    <property type="entry name" value="WH1"/>
    <property type="match status" value="1"/>
</dbReference>
<feature type="region of interest" description="Disordered" evidence="10">
    <location>
        <begin position="120"/>
        <end position="185"/>
    </location>
</feature>
<evidence type="ECO:0000256" key="9">
    <source>
        <dbReference type="ARBA" id="ARBA00023273"/>
    </source>
</evidence>
<feature type="region of interest" description="Disordered" evidence="10">
    <location>
        <begin position="395"/>
        <end position="503"/>
    </location>
</feature>
<sequence length="539" mass="58782">MSNTETSITSARASVMIYDDTNKKWLPSGTSSGLSRVHIYHNIQNNSFRVVGRKIQDHEVVINCAILKNLKYNQATPIFHQWRENRQVHGLNFSSKDEADAFAHTMMKVIDLLNQNTYGTTKSQQQQQPLYGHIGPPEEYGDLRSQQQPLPQQQQQQQPPITQPQQQQNGWHSNHINNNTNSNNQTLDHHVAAATTIHHQTMIHSQHPIMTAGGVDAHNHHAAPIMTQHQSMTNISQQQPQPTYMSSGHLIHRNSIPTTGTIAQVVQQQHQPMSQMPQQSIPPPPPPPPSSTITSSSNLTPTANNVLVLNGGNIINGQNGTTATGTMSQSIPPPPPPPPPSSLSGCGGSNTNGSRLPPTNATGAQVMNSIATNSNAPINLAAAIANAKLKRTTSIKEDGGNSGGDNSSTSSSSSVAAARNAAPGNLMDEMAKTLARRRAQAESNQPQNPQDGCNNDRFSNKDGNKTSMVNGCSPSKDDSKDYHNRRTGISNNDDQTKINGISDNDMDRLRMEIMNDIRKELQKIKLDIIDALKVELNRR</sequence>
<feature type="compositionally biased region" description="Basic and acidic residues" evidence="10">
    <location>
        <begin position="475"/>
        <end position="484"/>
    </location>
</feature>
<feature type="compositionally biased region" description="Low complexity" evidence="10">
    <location>
        <begin position="404"/>
        <end position="425"/>
    </location>
</feature>
<dbReference type="RefSeq" id="XP_027197789.1">
    <property type="nucleotide sequence ID" value="XM_027341988.1"/>
</dbReference>
<keyword evidence="6" id="KW-0729">SH3-binding</keyword>
<keyword evidence="4" id="KW-0963">Cytoplasm</keyword>
<evidence type="ECO:0000313" key="12">
    <source>
        <dbReference type="Proteomes" id="UP000515146"/>
    </source>
</evidence>
<feature type="region of interest" description="Disordered" evidence="10">
    <location>
        <begin position="266"/>
        <end position="362"/>
    </location>
</feature>
<feature type="compositionally biased region" description="Polar residues" evidence="10">
    <location>
        <begin position="120"/>
        <end position="129"/>
    </location>
</feature>
<dbReference type="SUPFAM" id="SSF50729">
    <property type="entry name" value="PH domain-like"/>
    <property type="match status" value="1"/>
</dbReference>
<evidence type="ECO:0000256" key="6">
    <source>
        <dbReference type="ARBA" id="ARBA00023036"/>
    </source>
</evidence>
<feature type="compositionally biased region" description="Polar residues" evidence="10">
    <location>
        <begin position="351"/>
        <end position="362"/>
    </location>
</feature>
<evidence type="ECO:0000313" key="13">
    <source>
        <dbReference type="RefSeq" id="XP_027197789.1"/>
    </source>
</evidence>
<dbReference type="GO" id="GO:0030027">
    <property type="term" value="C:lamellipodium"/>
    <property type="evidence" value="ECO:0007669"/>
    <property type="project" value="UniProtKB-SubCell"/>
</dbReference>
<dbReference type="GeneID" id="113792102"/>
<feature type="compositionally biased region" description="Polar residues" evidence="10">
    <location>
        <begin position="441"/>
        <end position="457"/>
    </location>
</feature>
<keyword evidence="8" id="KW-0206">Cytoskeleton</keyword>
<keyword evidence="12" id="KW-1185">Reference proteome</keyword>
<organism evidence="12 13">
    <name type="scientific">Dermatophagoides pteronyssinus</name>
    <name type="common">European house dust mite</name>
    <dbReference type="NCBI Taxonomy" id="6956"/>
    <lineage>
        <taxon>Eukaryota</taxon>
        <taxon>Metazoa</taxon>
        <taxon>Ecdysozoa</taxon>
        <taxon>Arthropoda</taxon>
        <taxon>Chelicerata</taxon>
        <taxon>Arachnida</taxon>
        <taxon>Acari</taxon>
        <taxon>Acariformes</taxon>
        <taxon>Sarcoptiformes</taxon>
        <taxon>Astigmata</taxon>
        <taxon>Psoroptidia</taxon>
        <taxon>Analgoidea</taxon>
        <taxon>Pyroglyphidae</taxon>
        <taxon>Dermatophagoidinae</taxon>
        <taxon>Dermatophagoides</taxon>
    </lineage>
</organism>
<dbReference type="GO" id="GO:0005856">
    <property type="term" value="C:cytoskeleton"/>
    <property type="evidence" value="ECO:0007669"/>
    <property type="project" value="UniProtKB-SubCell"/>
</dbReference>
<evidence type="ECO:0000256" key="3">
    <source>
        <dbReference type="ARBA" id="ARBA00009785"/>
    </source>
</evidence>
<feature type="compositionally biased region" description="Low complexity" evidence="10">
    <location>
        <begin position="291"/>
        <end position="326"/>
    </location>
</feature>
<proteinExistence type="inferred from homology"/>
<dbReference type="FunFam" id="2.30.29.30:FF:000047">
    <property type="entry name" value="vasodilator-stimulated phosphoprotein isoform X2"/>
    <property type="match status" value="1"/>
</dbReference>
<dbReference type="GO" id="GO:0017124">
    <property type="term" value="F:SH3 domain binding"/>
    <property type="evidence" value="ECO:0007669"/>
    <property type="project" value="UniProtKB-KW"/>
</dbReference>
<keyword evidence="5" id="KW-0597">Phosphoprotein</keyword>
<dbReference type="CDD" id="cd01207">
    <property type="entry name" value="EVH1_Ena_VASP-like"/>
    <property type="match status" value="1"/>
</dbReference>
<dbReference type="SMART" id="SM00461">
    <property type="entry name" value="WH1"/>
    <property type="match status" value="1"/>
</dbReference>